<dbReference type="InterPro" id="IPR015655">
    <property type="entry name" value="PP2C"/>
</dbReference>
<comment type="caution">
    <text evidence="2">The sequence shown here is derived from an EMBL/GenBank/DDBJ whole genome shotgun (WGS) entry which is preliminary data.</text>
</comment>
<reference evidence="2 3" key="1">
    <citation type="journal article" date="2018" name="Sci. Data">
        <title>The draft genome sequence of cork oak.</title>
        <authorList>
            <person name="Ramos A.M."/>
            <person name="Usie A."/>
            <person name="Barbosa P."/>
            <person name="Barros P.M."/>
            <person name="Capote T."/>
            <person name="Chaves I."/>
            <person name="Simoes F."/>
            <person name="Abreu I."/>
            <person name="Carrasquinho I."/>
            <person name="Faro C."/>
            <person name="Guimaraes J.B."/>
            <person name="Mendonca D."/>
            <person name="Nobrega F."/>
            <person name="Rodrigues L."/>
            <person name="Saibo N.J.M."/>
            <person name="Varela M.C."/>
            <person name="Egas C."/>
            <person name="Matos J."/>
            <person name="Miguel C.M."/>
            <person name="Oliveira M.M."/>
            <person name="Ricardo C.P."/>
            <person name="Goncalves S."/>
        </authorList>
    </citation>
    <scope>NUCLEOTIDE SEQUENCE [LARGE SCALE GENOMIC DNA]</scope>
    <source>
        <strain evidence="3">cv. HL8</strain>
    </source>
</reference>
<feature type="domain" description="PPM-type phosphatase" evidence="1">
    <location>
        <begin position="63"/>
        <end position="262"/>
    </location>
</feature>
<evidence type="ECO:0000259" key="1">
    <source>
        <dbReference type="PROSITE" id="PS51746"/>
    </source>
</evidence>
<accession>A0AAW0KQG4</accession>
<dbReference type="Proteomes" id="UP000237347">
    <property type="component" value="Unassembled WGS sequence"/>
</dbReference>
<dbReference type="PROSITE" id="PS51746">
    <property type="entry name" value="PPM_2"/>
    <property type="match status" value="1"/>
</dbReference>
<proteinExistence type="predicted"/>
<name>A0AAW0KQG4_QUESU</name>
<evidence type="ECO:0000313" key="3">
    <source>
        <dbReference type="Proteomes" id="UP000237347"/>
    </source>
</evidence>
<dbReference type="SMART" id="SM00332">
    <property type="entry name" value="PP2Cc"/>
    <property type="match status" value="1"/>
</dbReference>
<dbReference type="Pfam" id="PF00481">
    <property type="entry name" value="PP2C"/>
    <property type="match status" value="1"/>
</dbReference>
<protein>
    <recommendedName>
        <fullName evidence="1">PPM-type phosphatase domain-containing protein</fullName>
    </recommendedName>
</protein>
<dbReference type="AlphaFoldDB" id="A0AAW0KQG4"/>
<organism evidence="2 3">
    <name type="scientific">Quercus suber</name>
    <name type="common">Cork oak</name>
    <dbReference type="NCBI Taxonomy" id="58331"/>
    <lineage>
        <taxon>Eukaryota</taxon>
        <taxon>Viridiplantae</taxon>
        <taxon>Streptophyta</taxon>
        <taxon>Embryophyta</taxon>
        <taxon>Tracheophyta</taxon>
        <taxon>Spermatophyta</taxon>
        <taxon>Magnoliopsida</taxon>
        <taxon>eudicotyledons</taxon>
        <taxon>Gunneridae</taxon>
        <taxon>Pentapetalae</taxon>
        <taxon>rosids</taxon>
        <taxon>fabids</taxon>
        <taxon>Fagales</taxon>
        <taxon>Fagaceae</taxon>
        <taxon>Quercus</taxon>
    </lineage>
</organism>
<dbReference type="Gene3D" id="3.60.40.10">
    <property type="entry name" value="PPM-type phosphatase domain"/>
    <property type="match status" value="1"/>
</dbReference>
<sequence>MHKPDELHARLLVLAFSRQSPVSWRTTKFINHAYCMLQVESKFGFLDLKSPSNEKLGFVPIFRSGSCFEKGPKQYMEDEYISVDNFHEHLGIAAKFPSPCAFYGAVKNAFVKVAHAFLNASSLDSSSGTTTLIALITGRTMLIANVGDSQAVLGKQGRAIELSKDHKPNCTAERLRIENLGVARALGDWHIKGSKGSKSPLSFELELEEILLSEEDEFLIIGCDGLWDVMSSQCAVTMVRKELIMHNDPDSCDNLTIVVVYFSPDPPPKIEIPRSQKRRSISAEGLDLLKGVLNNIL</sequence>
<dbReference type="InterPro" id="IPR001932">
    <property type="entry name" value="PPM-type_phosphatase-like_dom"/>
</dbReference>
<gene>
    <name evidence="2" type="ORF">CFP56_015178</name>
</gene>
<dbReference type="PANTHER" id="PTHR13832:SF839">
    <property type="entry name" value="PROTEIN PHOSPHATASE 2C 47-RELATED"/>
    <property type="match status" value="1"/>
</dbReference>
<dbReference type="PANTHER" id="PTHR13832">
    <property type="entry name" value="PROTEIN PHOSPHATASE 2C"/>
    <property type="match status" value="1"/>
</dbReference>
<dbReference type="InterPro" id="IPR036457">
    <property type="entry name" value="PPM-type-like_dom_sf"/>
</dbReference>
<dbReference type="EMBL" id="PKMF04000238">
    <property type="protein sequence ID" value="KAK7841577.1"/>
    <property type="molecule type" value="Genomic_DNA"/>
</dbReference>
<dbReference type="GO" id="GO:0004722">
    <property type="term" value="F:protein serine/threonine phosphatase activity"/>
    <property type="evidence" value="ECO:0007669"/>
    <property type="project" value="InterPro"/>
</dbReference>
<evidence type="ECO:0000313" key="2">
    <source>
        <dbReference type="EMBL" id="KAK7841577.1"/>
    </source>
</evidence>
<keyword evidence="3" id="KW-1185">Reference proteome</keyword>
<dbReference type="CDD" id="cd00143">
    <property type="entry name" value="PP2Cc"/>
    <property type="match status" value="1"/>
</dbReference>
<dbReference type="SUPFAM" id="SSF81606">
    <property type="entry name" value="PP2C-like"/>
    <property type="match status" value="1"/>
</dbReference>